<evidence type="ECO:0000313" key="2">
    <source>
        <dbReference type="EMBL" id="TDE72953.1"/>
    </source>
</evidence>
<keyword evidence="3" id="KW-1185">Reference proteome</keyword>
<accession>A0A4R5G5E7</accession>
<dbReference type="AlphaFoldDB" id="A0A4R5G5E7"/>
<feature type="non-terminal residue" evidence="2">
    <location>
        <position position="49"/>
    </location>
</feature>
<evidence type="ECO:0000256" key="1">
    <source>
        <dbReference type="SAM" id="Phobius"/>
    </source>
</evidence>
<reference evidence="2 3" key="1">
    <citation type="submission" date="2019-03" db="EMBL/GenBank/DDBJ databases">
        <authorList>
            <person name="Fan P."/>
        </authorList>
    </citation>
    <scope>NUCLEOTIDE SEQUENCE [LARGE SCALE GENOMIC DNA]</scope>
    <source>
        <strain evidence="2 3">KCJ4950</strain>
    </source>
</reference>
<keyword evidence="1" id="KW-0812">Transmembrane</keyword>
<organism evidence="2 3">
    <name type="scientific">Streptococcus vicugnae</name>
    <dbReference type="NCBI Taxonomy" id="2740579"/>
    <lineage>
        <taxon>Bacteria</taxon>
        <taxon>Bacillati</taxon>
        <taxon>Bacillota</taxon>
        <taxon>Bacilli</taxon>
        <taxon>Lactobacillales</taxon>
        <taxon>Streptococcaceae</taxon>
        <taxon>Streptococcus</taxon>
    </lineage>
</organism>
<dbReference type="InterPro" id="IPR020215">
    <property type="entry name" value="EbsA-like"/>
</dbReference>
<gene>
    <name evidence="2" type="ORF">E0E04_04885</name>
</gene>
<dbReference type="EMBL" id="SJWY01000089">
    <property type="protein sequence ID" value="TDE72953.1"/>
    <property type="molecule type" value="Genomic_DNA"/>
</dbReference>
<protein>
    <submittedName>
        <fullName evidence="2">EbsA protein</fullName>
    </submittedName>
</protein>
<comment type="caution">
    <text evidence="2">The sequence shown here is derived from an EMBL/GenBank/DDBJ whole genome shotgun (WGS) entry which is preliminary data.</text>
</comment>
<dbReference type="Pfam" id="PF17255">
    <property type="entry name" value="EbsA"/>
    <property type="match status" value="1"/>
</dbReference>
<evidence type="ECO:0000313" key="3">
    <source>
        <dbReference type="Proteomes" id="UP000295231"/>
    </source>
</evidence>
<sequence length="49" mass="5936">MIKIFGKIRYHWQPELSWSVIYWSIAMVPMFIGLSLLFERTKIPSQFFV</sequence>
<keyword evidence="1" id="KW-0472">Membrane</keyword>
<dbReference type="RefSeq" id="WP_165941985.1">
    <property type="nucleotide sequence ID" value="NZ_SJWY01000089.1"/>
</dbReference>
<proteinExistence type="predicted"/>
<keyword evidence="1" id="KW-1133">Transmembrane helix</keyword>
<feature type="transmembrane region" description="Helical" evidence="1">
    <location>
        <begin position="20"/>
        <end position="38"/>
    </location>
</feature>
<name>A0A4R5G5E7_9STRE</name>
<dbReference type="Proteomes" id="UP000295231">
    <property type="component" value="Unassembled WGS sequence"/>
</dbReference>